<organism evidence="3 4">
    <name type="scientific">Sinanodonta woodiana</name>
    <name type="common">Chinese pond mussel</name>
    <name type="synonym">Anodonta woodiana</name>
    <dbReference type="NCBI Taxonomy" id="1069815"/>
    <lineage>
        <taxon>Eukaryota</taxon>
        <taxon>Metazoa</taxon>
        <taxon>Spiralia</taxon>
        <taxon>Lophotrochozoa</taxon>
        <taxon>Mollusca</taxon>
        <taxon>Bivalvia</taxon>
        <taxon>Autobranchia</taxon>
        <taxon>Heteroconchia</taxon>
        <taxon>Palaeoheterodonta</taxon>
        <taxon>Unionida</taxon>
        <taxon>Unionoidea</taxon>
        <taxon>Unionidae</taxon>
        <taxon>Unioninae</taxon>
        <taxon>Sinanodonta</taxon>
    </lineage>
</organism>
<dbReference type="AlphaFoldDB" id="A0ABD3X6L6"/>
<comment type="caution">
    <text evidence="3">The sequence shown here is derived from an EMBL/GenBank/DDBJ whole genome shotgun (WGS) entry which is preliminary data.</text>
</comment>
<evidence type="ECO:0000313" key="4">
    <source>
        <dbReference type="Proteomes" id="UP001634394"/>
    </source>
</evidence>
<sequence>MERRTSGPTPLRIKSPTERHSNLTMSRDTWGRPSQLTLSGKAKHVINCQRTYKTKREGTKSRPMSVGSESRDVIKYNLAAIFDKDRMKRRQKIVKLQEMARKLDHEADNHQHVSIKSALSSQVALLRSLRKFSFLTRENEALHSDVVPSRDQSLLESISQRSSVLQMTMHNNGPVIPAWPEQKMSSVDESLTNSEILRELAILKVRERTEAELNLPEDRSARMIKLRQNVERIQKKFATLAREDNRQDHSDAHDEEDLFGNEENLLTPSRFAQPGEVMKENQAAFKRPPMNTMFKSTESTVSATRTVGSVQIIICKLVMSDGYSSYMQQIRLTIGVTACIFSFLSFCVTSQITFKVNAQ</sequence>
<evidence type="ECO:0000256" key="1">
    <source>
        <dbReference type="SAM" id="MobiDB-lite"/>
    </source>
</evidence>
<proteinExistence type="predicted"/>
<feature type="compositionally biased region" description="Polar residues" evidence="1">
    <location>
        <begin position="22"/>
        <end position="35"/>
    </location>
</feature>
<dbReference type="EMBL" id="JBJQND010000004">
    <property type="protein sequence ID" value="KAL3880525.1"/>
    <property type="molecule type" value="Genomic_DNA"/>
</dbReference>
<keyword evidence="2" id="KW-0472">Membrane</keyword>
<feature type="region of interest" description="Disordered" evidence="1">
    <location>
        <begin position="1"/>
        <end position="35"/>
    </location>
</feature>
<name>A0ABD3X6L6_SINWO</name>
<keyword evidence="2" id="KW-0812">Transmembrane</keyword>
<gene>
    <name evidence="3" type="ORF">ACJMK2_032759</name>
</gene>
<evidence type="ECO:0000256" key="2">
    <source>
        <dbReference type="SAM" id="Phobius"/>
    </source>
</evidence>
<protein>
    <submittedName>
        <fullName evidence="3">Uncharacterized protein</fullName>
    </submittedName>
</protein>
<reference evidence="3 4" key="1">
    <citation type="submission" date="2024-11" db="EMBL/GenBank/DDBJ databases">
        <title>Chromosome-level genome assembly of the freshwater bivalve Anodonta woodiana.</title>
        <authorList>
            <person name="Chen X."/>
        </authorList>
    </citation>
    <scope>NUCLEOTIDE SEQUENCE [LARGE SCALE GENOMIC DNA]</scope>
    <source>
        <strain evidence="3">MN2024</strain>
        <tissue evidence="3">Gills</tissue>
    </source>
</reference>
<keyword evidence="4" id="KW-1185">Reference proteome</keyword>
<feature type="transmembrane region" description="Helical" evidence="2">
    <location>
        <begin position="332"/>
        <end position="354"/>
    </location>
</feature>
<evidence type="ECO:0000313" key="3">
    <source>
        <dbReference type="EMBL" id="KAL3880525.1"/>
    </source>
</evidence>
<keyword evidence="2" id="KW-1133">Transmembrane helix</keyword>
<dbReference type="Proteomes" id="UP001634394">
    <property type="component" value="Unassembled WGS sequence"/>
</dbReference>
<accession>A0ABD3X6L6</accession>